<feature type="domain" description="HAMP" evidence="6">
    <location>
        <begin position="214"/>
        <end position="266"/>
    </location>
</feature>
<keyword evidence="4" id="KW-0812">Transmembrane</keyword>
<name>A0ABV0GKQ6_9BURK</name>
<dbReference type="PANTHER" id="PTHR43531:SF14">
    <property type="entry name" value="METHYL-ACCEPTING CHEMOTAXIS PROTEIN I-RELATED"/>
    <property type="match status" value="1"/>
</dbReference>
<feature type="domain" description="Methyl-accepting transducer" evidence="5">
    <location>
        <begin position="271"/>
        <end position="500"/>
    </location>
</feature>
<dbReference type="Pfam" id="PF00015">
    <property type="entry name" value="MCPsignal"/>
    <property type="match status" value="1"/>
</dbReference>
<dbReference type="PROSITE" id="PS50111">
    <property type="entry name" value="CHEMOTAXIS_TRANSDUC_2"/>
    <property type="match status" value="1"/>
</dbReference>
<dbReference type="Proteomes" id="UP001462640">
    <property type="component" value="Unassembled WGS sequence"/>
</dbReference>
<dbReference type="InterPro" id="IPR051310">
    <property type="entry name" value="MCP_chemotaxis"/>
</dbReference>
<comment type="similarity">
    <text evidence="2">Belongs to the methyl-accepting chemotaxis (MCP) protein family.</text>
</comment>
<sequence>MESLRSLRIGPRLGLAFGVVLVLMLLLGILGWQSSHRMGEQARALHQQRLLPIQQIGAIDALMLRNRILVMEMLRDPQPAKVEALDQQLRANVAEVTETWKRYTQGPLGAEEKALADRFAETRGAYVKQGLLAARDLLKQGESASAELIYGQKIQPLGVQAKAAIDQLIALQSKEAQASFAELERLEARVKLWSVLLSAAATLLTVVAALCCTRSIVQPLHQAVQLARRVADGDLREQVHTRGRDEAHELLEALNTMSASLSTMVQRVRESSDTIATGSSEIATGTADLSQRTEEQASNLQQTAASMEQLAGTVTNNADTAAQADRLAREASSAAGQGGALVGQVVNTMQGIADSSRRIADIIGTIDGIAFQTNILALNAAVEAARAGEQGRGFAVVAGEVRALAQRSAQAAREIKSLISQSVEQVDHGNRLVEEAGQSMSGIVSQVQRVSDLIGEIATASQEQSRGIAQVGSAVTQLDQVTQQNAALVEQSTAAAESLQHQASRLAEMVSAFRTSH</sequence>
<evidence type="ECO:0000313" key="8">
    <source>
        <dbReference type="Proteomes" id="UP001462640"/>
    </source>
</evidence>
<dbReference type="SMART" id="SM00304">
    <property type="entry name" value="HAMP"/>
    <property type="match status" value="1"/>
</dbReference>
<proteinExistence type="inferred from homology"/>
<dbReference type="InterPro" id="IPR003660">
    <property type="entry name" value="HAMP_dom"/>
</dbReference>
<protein>
    <submittedName>
        <fullName evidence="7">Methyl-accepting chemotaxis protein</fullName>
    </submittedName>
</protein>
<keyword evidence="3" id="KW-0807">Transducer</keyword>
<dbReference type="Pfam" id="PF12729">
    <property type="entry name" value="4HB_MCP_1"/>
    <property type="match status" value="1"/>
</dbReference>
<accession>A0ABV0GKQ6</accession>
<dbReference type="PROSITE" id="PS50885">
    <property type="entry name" value="HAMP"/>
    <property type="match status" value="1"/>
</dbReference>
<keyword evidence="8" id="KW-1185">Reference proteome</keyword>
<dbReference type="InterPro" id="IPR024478">
    <property type="entry name" value="HlyB_4HB_MCP"/>
</dbReference>
<gene>
    <name evidence="7" type="ORF">ABDJ40_23175</name>
</gene>
<evidence type="ECO:0000256" key="4">
    <source>
        <dbReference type="SAM" id="Phobius"/>
    </source>
</evidence>
<dbReference type="PANTHER" id="PTHR43531">
    <property type="entry name" value="PROTEIN ICFG"/>
    <property type="match status" value="1"/>
</dbReference>
<dbReference type="Pfam" id="PF00672">
    <property type="entry name" value="HAMP"/>
    <property type="match status" value="1"/>
</dbReference>
<dbReference type="InterPro" id="IPR004090">
    <property type="entry name" value="Chemotax_Me-accpt_rcpt"/>
</dbReference>
<dbReference type="SMART" id="SM00283">
    <property type="entry name" value="MA"/>
    <property type="match status" value="1"/>
</dbReference>
<dbReference type="EMBL" id="JBDPZC010000017">
    <property type="protein sequence ID" value="MEO3715687.1"/>
    <property type="molecule type" value="Genomic_DNA"/>
</dbReference>
<feature type="transmembrane region" description="Helical" evidence="4">
    <location>
        <begin position="12"/>
        <end position="32"/>
    </location>
</feature>
<evidence type="ECO:0000256" key="1">
    <source>
        <dbReference type="ARBA" id="ARBA00022481"/>
    </source>
</evidence>
<dbReference type="SUPFAM" id="SSF58104">
    <property type="entry name" value="Methyl-accepting chemotaxis protein (MCP) signaling domain"/>
    <property type="match status" value="1"/>
</dbReference>
<organism evidence="7 8">
    <name type="scientific">Roseateles flavus</name>
    <dbReference type="NCBI Taxonomy" id="3149041"/>
    <lineage>
        <taxon>Bacteria</taxon>
        <taxon>Pseudomonadati</taxon>
        <taxon>Pseudomonadota</taxon>
        <taxon>Betaproteobacteria</taxon>
        <taxon>Burkholderiales</taxon>
        <taxon>Sphaerotilaceae</taxon>
        <taxon>Roseateles</taxon>
    </lineage>
</organism>
<reference evidence="7 8" key="1">
    <citation type="submission" date="2024-05" db="EMBL/GenBank/DDBJ databases">
        <title>Roseateles sp. 2.12 16S ribosomal RNA gene Genome sequencing and assembly.</title>
        <authorList>
            <person name="Woo H."/>
        </authorList>
    </citation>
    <scope>NUCLEOTIDE SEQUENCE [LARGE SCALE GENOMIC DNA]</scope>
    <source>
        <strain evidence="7 8">2.12</strain>
    </source>
</reference>
<dbReference type="CDD" id="cd19411">
    <property type="entry name" value="MCP2201-like_sensor"/>
    <property type="match status" value="1"/>
</dbReference>
<dbReference type="InterPro" id="IPR047347">
    <property type="entry name" value="YvaQ-like_sensor"/>
</dbReference>
<dbReference type="InterPro" id="IPR004089">
    <property type="entry name" value="MCPsignal_dom"/>
</dbReference>
<evidence type="ECO:0000259" key="5">
    <source>
        <dbReference type="PROSITE" id="PS50111"/>
    </source>
</evidence>
<dbReference type="CDD" id="cd11386">
    <property type="entry name" value="MCP_signal"/>
    <property type="match status" value="1"/>
</dbReference>
<keyword evidence="4" id="KW-1133">Transmembrane helix</keyword>
<dbReference type="CDD" id="cd06225">
    <property type="entry name" value="HAMP"/>
    <property type="match status" value="1"/>
</dbReference>
<evidence type="ECO:0000256" key="3">
    <source>
        <dbReference type="PROSITE-ProRule" id="PRU00284"/>
    </source>
</evidence>
<evidence type="ECO:0000259" key="6">
    <source>
        <dbReference type="PROSITE" id="PS50885"/>
    </source>
</evidence>
<keyword evidence="4" id="KW-0472">Membrane</keyword>
<comment type="caution">
    <text evidence="7">The sequence shown here is derived from an EMBL/GenBank/DDBJ whole genome shotgun (WGS) entry which is preliminary data.</text>
</comment>
<dbReference type="Gene3D" id="1.10.287.950">
    <property type="entry name" value="Methyl-accepting chemotaxis protein"/>
    <property type="match status" value="1"/>
</dbReference>
<dbReference type="RefSeq" id="WP_347613314.1">
    <property type="nucleotide sequence ID" value="NZ_JBDPZC010000017.1"/>
</dbReference>
<evidence type="ECO:0000313" key="7">
    <source>
        <dbReference type="EMBL" id="MEO3715687.1"/>
    </source>
</evidence>
<evidence type="ECO:0000256" key="2">
    <source>
        <dbReference type="ARBA" id="ARBA00029447"/>
    </source>
</evidence>
<keyword evidence="1" id="KW-0488">Methylation</keyword>
<dbReference type="PRINTS" id="PR00260">
    <property type="entry name" value="CHEMTRNSDUCR"/>
</dbReference>